<evidence type="ECO:0000313" key="1">
    <source>
        <dbReference type="EMBL" id="MBF6355138.1"/>
    </source>
</evidence>
<reference evidence="1 2" key="1">
    <citation type="submission" date="2020-10" db="EMBL/GenBank/DDBJ databases">
        <title>Identification of Nocardia species via Next-generation sequencing and recognition of intraspecies genetic diversity.</title>
        <authorList>
            <person name="Li P."/>
            <person name="Li P."/>
            <person name="Lu B."/>
        </authorList>
    </citation>
    <scope>NUCLEOTIDE SEQUENCE [LARGE SCALE GENOMIC DNA]</scope>
    <source>
        <strain evidence="1 2">BJ06-0143</strain>
    </source>
</reference>
<organism evidence="1 2">
    <name type="scientific">Nocardia higoensis</name>
    <dbReference type="NCBI Taxonomy" id="228599"/>
    <lineage>
        <taxon>Bacteria</taxon>
        <taxon>Bacillati</taxon>
        <taxon>Actinomycetota</taxon>
        <taxon>Actinomycetes</taxon>
        <taxon>Mycobacteriales</taxon>
        <taxon>Nocardiaceae</taxon>
        <taxon>Nocardia</taxon>
    </lineage>
</organism>
<dbReference type="EMBL" id="JADLQN010000001">
    <property type="protein sequence ID" value="MBF6355138.1"/>
    <property type="molecule type" value="Genomic_DNA"/>
</dbReference>
<accession>A0ABS0DEK4</accession>
<sequence>MPRRRTYRLIVCAQVLSSVRVKGSGIVAGAAFPAGAFLYGGLRWRDDGSWYHQMISPDGSFEEIPGAGHRLAFRICDEKRWCLGYFTFDGGVGDRLPCARGAEVTSGRQCDRCRLREGFSVVHRHRGALAELPLQIREYIGQPHLLYIACFGNGECKVGTATLTRRNKRLYEQGALLARFVASSPDGLHVRELERLVSAAGLAEAVTIRAKMAALTGVLEDWPKLERTLETAVSQAVDQLPAGTTILSEPWTGGRRFYRRLQEYGRFLEVAPPPSGPGEYVLDAVDAHGHTLLCRESDGSAELVLVNESPFIGRRITLDDAIENKPSATQIGLF</sequence>
<gene>
    <name evidence="1" type="ORF">IU449_11400</name>
</gene>
<comment type="caution">
    <text evidence="1">The sequence shown here is derived from an EMBL/GenBank/DDBJ whole genome shotgun (WGS) entry which is preliminary data.</text>
</comment>
<keyword evidence="2" id="KW-1185">Reference proteome</keyword>
<dbReference type="Proteomes" id="UP000707731">
    <property type="component" value="Unassembled WGS sequence"/>
</dbReference>
<name>A0ABS0DEK4_9NOCA</name>
<evidence type="ECO:0000313" key="2">
    <source>
        <dbReference type="Proteomes" id="UP000707731"/>
    </source>
</evidence>
<protein>
    <submittedName>
        <fullName evidence="1">DUF2797 domain-containing protein</fullName>
    </submittedName>
</protein>
<dbReference type="RefSeq" id="WP_195001780.1">
    <property type="nucleotide sequence ID" value="NZ_JADLQN010000001.1"/>
</dbReference>
<proteinExistence type="predicted"/>